<dbReference type="OrthoDB" id="4571944at2"/>
<evidence type="ECO:0000313" key="9">
    <source>
        <dbReference type="Proteomes" id="UP000246894"/>
    </source>
</evidence>
<evidence type="ECO:0000256" key="4">
    <source>
        <dbReference type="ARBA" id="ARBA00022989"/>
    </source>
</evidence>
<feature type="transmembrane region" description="Helical" evidence="6">
    <location>
        <begin position="227"/>
        <end position="249"/>
    </location>
</feature>
<keyword evidence="5 6" id="KW-0472">Membrane</keyword>
<keyword evidence="3 6" id="KW-0812">Transmembrane</keyword>
<feature type="transmembrane region" description="Helical" evidence="6">
    <location>
        <begin position="171"/>
        <end position="190"/>
    </location>
</feature>
<feature type="transmembrane region" description="Helical" evidence="6">
    <location>
        <begin position="340"/>
        <end position="361"/>
    </location>
</feature>
<evidence type="ECO:0000256" key="3">
    <source>
        <dbReference type="ARBA" id="ARBA00022692"/>
    </source>
</evidence>
<dbReference type="AlphaFoldDB" id="A0A2Z3RZS2"/>
<keyword evidence="4 6" id="KW-1133">Transmembrane helix</keyword>
<evidence type="ECO:0000256" key="2">
    <source>
        <dbReference type="ARBA" id="ARBA00022448"/>
    </source>
</evidence>
<dbReference type="InterPro" id="IPR020846">
    <property type="entry name" value="MFS_dom"/>
</dbReference>
<dbReference type="Proteomes" id="UP000246894">
    <property type="component" value="Chromosome"/>
</dbReference>
<keyword evidence="2" id="KW-0813">Transport</keyword>
<feature type="transmembrane region" description="Helical" evidence="6">
    <location>
        <begin position="269"/>
        <end position="291"/>
    </location>
</feature>
<dbReference type="Gene3D" id="1.20.1250.20">
    <property type="entry name" value="MFS general substrate transporter like domains"/>
    <property type="match status" value="1"/>
</dbReference>
<dbReference type="SUPFAM" id="SSF103473">
    <property type="entry name" value="MFS general substrate transporter"/>
    <property type="match status" value="1"/>
</dbReference>
<feature type="domain" description="Major facilitator superfamily (MFS) profile" evidence="7">
    <location>
        <begin position="16"/>
        <end position="497"/>
    </location>
</feature>
<feature type="transmembrane region" description="Helical" evidence="6">
    <location>
        <begin position="311"/>
        <end position="328"/>
    </location>
</feature>
<protein>
    <submittedName>
        <fullName evidence="8">Antiseptic resistance protein</fullName>
    </submittedName>
</protein>
<evidence type="ECO:0000256" key="1">
    <source>
        <dbReference type="ARBA" id="ARBA00004651"/>
    </source>
</evidence>
<gene>
    <name evidence="8" type="ORF">AURMO_00972</name>
</gene>
<dbReference type="InterPro" id="IPR011701">
    <property type="entry name" value="MFS"/>
</dbReference>
<feature type="transmembrane region" description="Helical" evidence="6">
    <location>
        <begin position="81"/>
        <end position="100"/>
    </location>
</feature>
<dbReference type="GO" id="GO:0005886">
    <property type="term" value="C:plasma membrane"/>
    <property type="evidence" value="ECO:0007669"/>
    <property type="project" value="UniProtKB-SubCell"/>
</dbReference>
<dbReference type="Pfam" id="PF07690">
    <property type="entry name" value="MFS_1"/>
    <property type="match status" value="1"/>
</dbReference>
<feature type="transmembrane region" description="Helical" evidence="6">
    <location>
        <begin position="106"/>
        <end position="127"/>
    </location>
</feature>
<feature type="transmembrane region" description="Helical" evidence="6">
    <location>
        <begin position="52"/>
        <end position="74"/>
    </location>
</feature>
<dbReference type="PROSITE" id="PS00216">
    <property type="entry name" value="SUGAR_TRANSPORT_1"/>
    <property type="match status" value="1"/>
</dbReference>
<dbReference type="KEGG" id="aum:AURMO_00972"/>
<dbReference type="PANTHER" id="PTHR42718:SF9">
    <property type="entry name" value="MAJOR FACILITATOR SUPERFAMILY MULTIDRUG TRANSPORTER MFSC"/>
    <property type="match status" value="1"/>
</dbReference>
<feature type="transmembrane region" description="Helical" evidence="6">
    <location>
        <begin position="411"/>
        <end position="428"/>
    </location>
</feature>
<sequence length="505" mass="52564">MGTVDTAAKSPPVLLPLIYLGLLASIQGADPNIASTALLSAGKDLQFGNLTALAASVSTLTLAASVITTGMLADRLGRKKVIIFAMLLAVVGDGLVSISQDPIMFILGRAIAGVALGAVYGSAFAYVKYFGEKAKGGISAALGTFSASIGLFTLLVTFAGSTLVGVGWREAFLVIPALSIFSLLLGFFILPKDVVVHTEQPWDALGQVLLGLAVVLSLYGISHAANGLFTALTIVPFVSGVVLFVIFYLRERSRSELRFFPVALLKNPLFLAAIGVGFLYNFSTGLGLISFSNLFQYQLDLKGLSLSLSQLPYLLLAIPTALTIGALISKKILTRQMSALIGAFIASVGGILFAITALSSPKSVSDYLPALIVLGIGAAVPAVAYGGMILEEADEKHYGVVSSSRTTIGQFWYSLGLASSTVVIDTIAKAHVLNKLGSTAESQLDAWSASGAKPTDTSVFPTAVEGFTQGFAVLMIAYAVIMVVVGFVVLFLGNKSDKQKAAAAS</sequence>
<evidence type="ECO:0000313" key="8">
    <source>
        <dbReference type="EMBL" id="AWR21574.1"/>
    </source>
</evidence>
<dbReference type="PROSITE" id="PS50850">
    <property type="entry name" value="MFS"/>
    <property type="match status" value="1"/>
</dbReference>
<dbReference type="EMBL" id="CP023994">
    <property type="protein sequence ID" value="AWR21574.1"/>
    <property type="molecule type" value="Genomic_DNA"/>
</dbReference>
<name>A0A2Z3RZS2_9MICO</name>
<dbReference type="GO" id="GO:0022857">
    <property type="term" value="F:transmembrane transporter activity"/>
    <property type="evidence" value="ECO:0007669"/>
    <property type="project" value="InterPro"/>
</dbReference>
<evidence type="ECO:0000256" key="6">
    <source>
        <dbReference type="SAM" id="Phobius"/>
    </source>
</evidence>
<proteinExistence type="predicted"/>
<dbReference type="PANTHER" id="PTHR42718">
    <property type="entry name" value="MAJOR FACILITATOR SUPERFAMILY MULTIDRUG TRANSPORTER MFSC"/>
    <property type="match status" value="1"/>
</dbReference>
<feature type="transmembrane region" description="Helical" evidence="6">
    <location>
        <begin position="367"/>
        <end position="390"/>
    </location>
</feature>
<evidence type="ECO:0000256" key="5">
    <source>
        <dbReference type="ARBA" id="ARBA00023136"/>
    </source>
</evidence>
<organism evidence="8 9">
    <name type="scientific">Aurantimicrobium photophilum</name>
    <dbReference type="NCBI Taxonomy" id="1987356"/>
    <lineage>
        <taxon>Bacteria</taxon>
        <taxon>Bacillati</taxon>
        <taxon>Actinomycetota</taxon>
        <taxon>Actinomycetes</taxon>
        <taxon>Micrococcales</taxon>
        <taxon>Microbacteriaceae</taxon>
        <taxon>Aurantimicrobium</taxon>
    </lineage>
</organism>
<dbReference type="RefSeq" id="WP_110233547.1">
    <property type="nucleotide sequence ID" value="NZ_CP023994.1"/>
</dbReference>
<accession>A0A2Z3RZS2</accession>
<dbReference type="InterPro" id="IPR036259">
    <property type="entry name" value="MFS_trans_sf"/>
</dbReference>
<feature type="transmembrane region" description="Helical" evidence="6">
    <location>
        <begin position="139"/>
        <end position="159"/>
    </location>
</feature>
<keyword evidence="9" id="KW-1185">Reference proteome</keyword>
<feature type="transmembrane region" description="Helical" evidence="6">
    <location>
        <begin position="471"/>
        <end position="492"/>
    </location>
</feature>
<evidence type="ECO:0000259" key="7">
    <source>
        <dbReference type="PROSITE" id="PS50850"/>
    </source>
</evidence>
<dbReference type="InterPro" id="IPR005829">
    <property type="entry name" value="Sugar_transporter_CS"/>
</dbReference>
<reference evidence="8 9" key="1">
    <citation type="submission" date="2017-10" db="EMBL/GenBank/DDBJ databases">
        <title>Genome of an Actinobacterium that displays light-enhanced growth.</title>
        <authorList>
            <person name="Maresca J.A."/>
            <person name="Hempel P."/>
            <person name="Shevchenko O."/>
            <person name="Miller K.J."/>
            <person name="Hahn M.W."/>
        </authorList>
    </citation>
    <scope>NUCLEOTIDE SEQUENCE [LARGE SCALE GENOMIC DNA]</scope>
    <source>
        <strain evidence="8 9">MWH-Mo1</strain>
    </source>
</reference>
<comment type="subcellular location">
    <subcellularLocation>
        <location evidence="1">Cell membrane</location>
        <topology evidence="1">Multi-pass membrane protein</topology>
    </subcellularLocation>
</comment>
<feature type="transmembrane region" description="Helical" evidence="6">
    <location>
        <begin position="202"/>
        <end position="221"/>
    </location>
</feature>